<gene>
    <name evidence="7" type="ORF">V5O48_015744</name>
</gene>
<comment type="caution">
    <text evidence="7">The sequence shown here is derived from an EMBL/GenBank/DDBJ whole genome shotgun (WGS) entry which is preliminary data.</text>
</comment>
<organism evidence="7 8">
    <name type="scientific">Marasmius crinis-equi</name>
    <dbReference type="NCBI Taxonomy" id="585013"/>
    <lineage>
        <taxon>Eukaryota</taxon>
        <taxon>Fungi</taxon>
        <taxon>Dikarya</taxon>
        <taxon>Basidiomycota</taxon>
        <taxon>Agaricomycotina</taxon>
        <taxon>Agaricomycetes</taxon>
        <taxon>Agaricomycetidae</taxon>
        <taxon>Agaricales</taxon>
        <taxon>Marasmiineae</taxon>
        <taxon>Marasmiaceae</taxon>
        <taxon>Marasmius</taxon>
    </lineage>
</organism>
<keyword evidence="4" id="KW-0378">Hydrolase</keyword>
<dbReference type="InterPro" id="IPR013783">
    <property type="entry name" value="Ig-like_fold"/>
</dbReference>
<protein>
    <recommendedName>
        <fullName evidence="3">beta-glucosidase</fullName>
        <ecNumber evidence="3">3.2.1.21</ecNumber>
    </recommendedName>
</protein>
<evidence type="ECO:0000256" key="2">
    <source>
        <dbReference type="ARBA" id="ARBA00005336"/>
    </source>
</evidence>
<dbReference type="PANTHER" id="PTHR42715">
    <property type="entry name" value="BETA-GLUCOSIDASE"/>
    <property type="match status" value="1"/>
</dbReference>
<evidence type="ECO:0000256" key="4">
    <source>
        <dbReference type="ARBA" id="ARBA00022801"/>
    </source>
</evidence>
<accession>A0ABR3ETM9</accession>
<dbReference type="PANTHER" id="PTHR42715:SF10">
    <property type="entry name" value="BETA-GLUCOSIDASE"/>
    <property type="match status" value="1"/>
</dbReference>
<evidence type="ECO:0000256" key="5">
    <source>
        <dbReference type="ARBA" id="ARBA00023295"/>
    </source>
</evidence>
<dbReference type="InterPro" id="IPR050288">
    <property type="entry name" value="Cellulose_deg_GH3"/>
</dbReference>
<name>A0ABR3ETM9_9AGAR</name>
<reference evidence="7 8" key="1">
    <citation type="submission" date="2024-02" db="EMBL/GenBank/DDBJ databases">
        <title>A draft genome for the cacao thread blight pathogen Marasmius crinis-equi.</title>
        <authorList>
            <person name="Cohen S.P."/>
            <person name="Baruah I.K."/>
            <person name="Amoako-Attah I."/>
            <person name="Bukari Y."/>
            <person name="Meinhardt L.W."/>
            <person name="Bailey B.A."/>
        </authorList>
    </citation>
    <scope>NUCLEOTIDE SEQUENCE [LARGE SCALE GENOMIC DNA]</scope>
    <source>
        <strain evidence="7 8">GH-76</strain>
    </source>
</reference>
<dbReference type="Pfam" id="PF14310">
    <property type="entry name" value="Fn3-like"/>
    <property type="match status" value="1"/>
</dbReference>
<feature type="domain" description="Fibronectin type III-like" evidence="6">
    <location>
        <begin position="50"/>
        <end position="120"/>
    </location>
</feature>
<dbReference type="Gene3D" id="2.60.40.10">
    <property type="entry name" value="Immunoglobulins"/>
    <property type="match status" value="1"/>
</dbReference>
<evidence type="ECO:0000313" key="8">
    <source>
        <dbReference type="Proteomes" id="UP001465976"/>
    </source>
</evidence>
<dbReference type="Proteomes" id="UP001465976">
    <property type="component" value="Unassembled WGS sequence"/>
</dbReference>
<dbReference type="SMART" id="SM01217">
    <property type="entry name" value="Fn3_like"/>
    <property type="match status" value="1"/>
</dbReference>
<keyword evidence="8" id="KW-1185">Reference proteome</keyword>
<comment type="catalytic activity">
    <reaction evidence="1">
        <text>Hydrolysis of terminal, non-reducing beta-D-glucosyl residues with release of beta-D-glucose.</text>
        <dbReference type="EC" id="3.2.1.21"/>
    </reaction>
</comment>
<dbReference type="EMBL" id="JBAHYK010001952">
    <property type="protein sequence ID" value="KAL0566267.1"/>
    <property type="molecule type" value="Genomic_DNA"/>
</dbReference>
<dbReference type="InterPro" id="IPR026891">
    <property type="entry name" value="Fn3-like"/>
</dbReference>
<sequence length="135" mass="14943">YFFGYGLSYTTFSVSSFNATSSGGANTFTAGETIHFRVTIANEGDVAGSYVAQVYLLQRVSTVVRAERQLVAFKRVYLEAGESADVTLDLEVDRFLPIVNRRYEWEIEKGDYTFALLDNGGPLADRSLNVTLTAM</sequence>
<evidence type="ECO:0000256" key="1">
    <source>
        <dbReference type="ARBA" id="ARBA00000448"/>
    </source>
</evidence>
<evidence type="ECO:0000313" key="7">
    <source>
        <dbReference type="EMBL" id="KAL0566267.1"/>
    </source>
</evidence>
<comment type="similarity">
    <text evidence="2">Belongs to the glycosyl hydrolase 3 family.</text>
</comment>
<feature type="non-terminal residue" evidence="7">
    <location>
        <position position="1"/>
    </location>
</feature>
<keyword evidence="5" id="KW-0326">Glycosidase</keyword>
<evidence type="ECO:0000259" key="6">
    <source>
        <dbReference type="SMART" id="SM01217"/>
    </source>
</evidence>
<proteinExistence type="inferred from homology"/>
<dbReference type="EC" id="3.2.1.21" evidence="3"/>
<evidence type="ECO:0000256" key="3">
    <source>
        <dbReference type="ARBA" id="ARBA00012744"/>
    </source>
</evidence>